<dbReference type="OrthoDB" id="3687364at2759"/>
<keyword evidence="3" id="KW-0862">Zinc</keyword>
<evidence type="ECO:0000259" key="5">
    <source>
        <dbReference type="PROSITE" id="PS50089"/>
    </source>
</evidence>
<dbReference type="Gene3D" id="3.30.40.10">
    <property type="entry name" value="Zinc/RING finger domain, C3HC4 (zinc finger)"/>
    <property type="match status" value="1"/>
</dbReference>
<dbReference type="EMBL" id="MU004196">
    <property type="protein sequence ID" value="KAF2491229.1"/>
    <property type="molecule type" value="Genomic_DNA"/>
</dbReference>
<dbReference type="InterPro" id="IPR037381">
    <property type="entry name" value="RFWD3"/>
</dbReference>
<keyword evidence="1" id="KW-0479">Metal-binding</keyword>
<dbReference type="GO" id="GO:0016567">
    <property type="term" value="P:protein ubiquitination"/>
    <property type="evidence" value="ECO:0007669"/>
    <property type="project" value="InterPro"/>
</dbReference>
<evidence type="ECO:0000256" key="4">
    <source>
        <dbReference type="PROSITE-ProRule" id="PRU00175"/>
    </source>
</evidence>
<evidence type="ECO:0000313" key="6">
    <source>
        <dbReference type="EMBL" id="KAF2491229.1"/>
    </source>
</evidence>
<keyword evidence="2 4" id="KW-0863">Zinc-finger</keyword>
<evidence type="ECO:0000313" key="7">
    <source>
        <dbReference type="Proteomes" id="UP000799750"/>
    </source>
</evidence>
<gene>
    <name evidence="6" type="ORF">BU16DRAFT_543466</name>
</gene>
<dbReference type="SMART" id="SM00184">
    <property type="entry name" value="RING"/>
    <property type="match status" value="1"/>
</dbReference>
<dbReference type="AlphaFoldDB" id="A0A6A6QGH3"/>
<dbReference type="GO" id="GO:0008270">
    <property type="term" value="F:zinc ion binding"/>
    <property type="evidence" value="ECO:0007669"/>
    <property type="project" value="UniProtKB-KW"/>
</dbReference>
<evidence type="ECO:0000256" key="3">
    <source>
        <dbReference type="ARBA" id="ARBA00022833"/>
    </source>
</evidence>
<dbReference type="Pfam" id="PF13445">
    <property type="entry name" value="zf-RING_UBOX"/>
    <property type="match status" value="1"/>
</dbReference>
<reference evidence="6" key="1">
    <citation type="journal article" date="2020" name="Stud. Mycol.">
        <title>101 Dothideomycetes genomes: a test case for predicting lifestyles and emergence of pathogens.</title>
        <authorList>
            <person name="Haridas S."/>
            <person name="Albert R."/>
            <person name="Binder M."/>
            <person name="Bloem J."/>
            <person name="Labutti K."/>
            <person name="Salamov A."/>
            <person name="Andreopoulos B."/>
            <person name="Baker S."/>
            <person name="Barry K."/>
            <person name="Bills G."/>
            <person name="Bluhm B."/>
            <person name="Cannon C."/>
            <person name="Castanera R."/>
            <person name="Culley D."/>
            <person name="Daum C."/>
            <person name="Ezra D."/>
            <person name="Gonzalez J."/>
            <person name="Henrissat B."/>
            <person name="Kuo A."/>
            <person name="Liang C."/>
            <person name="Lipzen A."/>
            <person name="Lutzoni F."/>
            <person name="Magnuson J."/>
            <person name="Mondo S."/>
            <person name="Nolan M."/>
            <person name="Ohm R."/>
            <person name="Pangilinan J."/>
            <person name="Park H.-J."/>
            <person name="Ramirez L."/>
            <person name="Alfaro M."/>
            <person name="Sun H."/>
            <person name="Tritt A."/>
            <person name="Yoshinaga Y."/>
            <person name="Zwiers L.-H."/>
            <person name="Turgeon B."/>
            <person name="Goodwin S."/>
            <person name="Spatafora J."/>
            <person name="Crous P."/>
            <person name="Grigoriev I."/>
        </authorList>
    </citation>
    <scope>NUCLEOTIDE SEQUENCE</scope>
    <source>
        <strain evidence="6">CBS 269.34</strain>
    </source>
</reference>
<dbReference type="InterPro" id="IPR027370">
    <property type="entry name" value="Znf-RING_euk"/>
</dbReference>
<name>A0A6A6QGH3_9PEZI</name>
<dbReference type="GO" id="GO:0004842">
    <property type="term" value="F:ubiquitin-protein transferase activity"/>
    <property type="evidence" value="ECO:0007669"/>
    <property type="project" value="InterPro"/>
</dbReference>
<evidence type="ECO:0000256" key="1">
    <source>
        <dbReference type="ARBA" id="ARBA00022723"/>
    </source>
</evidence>
<keyword evidence="7" id="KW-1185">Reference proteome</keyword>
<proteinExistence type="predicted"/>
<dbReference type="PANTHER" id="PTHR16047">
    <property type="entry name" value="RFWD3 PROTEIN"/>
    <property type="match status" value="1"/>
</dbReference>
<dbReference type="SUPFAM" id="SSF57850">
    <property type="entry name" value="RING/U-box"/>
    <property type="match status" value="2"/>
</dbReference>
<dbReference type="InterPro" id="IPR013083">
    <property type="entry name" value="Znf_RING/FYVE/PHD"/>
</dbReference>
<dbReference type="CDD" id="cd16448">
    <property type="entry name" value="RING-H2"/>
    <property type="match status" value="1"/>
</dbReference>
<dbReference type="Pfam" id="PF13639">
    <property type="entry name" value="zf-RING_2"/>
    <property type="match status" value="1"/>
</dbReference>
<dbReference type="Proteomes" id="UP000799750">
    <property type="component" value="Unassembled WGS sequence"/>
</dbReference>
<evidence type="ECO:0000256" key="2">
    <source>
        <dbReference type="ARBA" id="ARBA00022771"/>
    </source>
</evidence>
<dbReference type="GO" id="GO:0036297">
    <property type="term" value="P:interstrand cross-link repair"/>
    <property type="evidence" value="ECO:0007669"/>
    <property type="project" value="InterPro"/>
</dbReference>
<dbReference type="PROSITE" id="PS50089">
    <property type="entry name" value="ZF_RING_2"/>
    <property type="match status" value="1"/>
</dbReference>
<organism evidence="6 7">
    <name type="scientific">Lophium mytilinum</name>
    <dbReference type="NCBI Taxonomy" id="390894"/>
    <lineage>
        <taxon>Eukaryota</taxon>
        <taxon>Fungi</taxon>
        <taxon>Dikarya</taxon>
        <taxon>Ascomycota</taxon>
        <taxon>Pezizomycotina</taxon>
        <taxon>Dothideomycetes</taxon>
        <taxon>Pleosporomycetidae</taxon>
        <taxon>Mytilinidiales</taxon>
        <taxon>Mytilinidiaceae</taxon>
        <taxon>Lophium</taxon>
    </lineage>
</organism>
<sequence>MNPRAESSPALELLTQQTRIPGRAFIVTRTLTSRALSVRNRELPGEDDRGMFLHYLGSAGLLIEKYADIRVEFTMERVVSTGPGEPSIRMTRQPGSAMSDPVIIAHDNPHTVDSLIFHGWILDPEAQLGAYPVYKWGHMRVILVTGNPTVVFQYRDTAVMIVVSPEDRIQLRETISLPVPGTQNTRDVSLEWTREIKVDDFATELDQCAICYQDWDKDHRPYRVPCGHVYGKNFVTDSMDSELKECRLLFLCIHLPTMSSNMSESPGHIMMSDSHGTQNVALPDVRDGRVGFQTKRVLDNAITVRRAPRRPQQVWVFIRKDVTARLWFGEPPVTPLNGVDLLTTKVKLARGDKDVGFAQSDTEEMRALLEHTWVGSNEVFHITPSRAHGNDYLNVVYAKGNPTLVLEHKGRNMIVIAGLEDHLLIHCVDKEGNEPTQQAELFKRVDDCAICLEHYDEDHVAVRLRCGHYFGEKCILAVIGHPSSASGARCPNCRAWIQG</sequence>
<feature type="domain" description="RING-type" evidence="5">
    <location>
        <begin position="448"/>
        <end position="494"/>
    </location>
</feature>
<dbReference type="PANTHER" id="PTHR16047:SF7">
    <property type="entry name" value="E3 UBIQUITIN-PROTEIN LIGASE RFWD3"/>
    <property type="match status" value="1"/>
</dbReference>
<dbReference type="GO" id="GO:0005634">
    <property type="term" value="C:nucleus"/>
    <property type="evidence" value="ECO:0007669"/>
    <property type="project" value="InterPro"/>
</dbReference>
<dbReference type="InterPro" id="IPR001841">
    <property type="entry name" value="Znf_RING"/>
</dbReference>
<accession>A0A6A6QGH3</accession>
<protein>
    <recommendedName>
        <fullName evidence="5">RING-type domain-containing protein</fullName>
    </recommendedName>
</protein>